<dbReference type="EMBL" id="CP046056">
    <property type="protein sequence ID" value="QQD24977.1"/>
    <property type="molecule type" value="Genomic_DNA"/>
</dbReference>
<name>A0A9X7UWL5_9GAMM</name>
<keyword evidence="4 9" id="KW-0812">Transmembrane</keyword>
<sequence>MSDAEAPRKRQAQLGIPLTDSGEEDSWLITYLDTITLLLVMFVVMLALSDGKGPGDGPGDDSGADNQSEGLLLHDSGPAAIALGQPEPGPQVSTPTTTPLVDQSLLSGLSDDVEVVYEEGKVSFRISSEILFASAGAELEDSGYRALDPLIPILQASPHTVAVAGHTDNLPINTSRFPSNWELSAARAGSVIRYLIESGVDPARLRAEGYADTRPLTANDSDKSRAQNRRVELTLESQP</sequence>
<gene>
    <name evidence="11" type="ORF">GJQ55_11080</name>
</gene>
<dbReference type="PANTHER" id="PTHR30329">
    <property type="entry name" value="STATOR ELEMENT OF FLAGELLAR MOTOR COMPLEX"/>
    <property type="match status" value="1"/>
</dbReference>
<dbReference type="Pfam" id="PF00691">
    <property type="entry name" value="OmpA"/>
    <property type="match status" value="1"/>
</dbReference>
<evidence type="ECO:0000256" key="4">
    <source>
        <dbReference type="ARBA" id="ARBA00022692"/>
    </source>
</evidence>
<reference evidence="11 12" key="1">
    <citation type="submission" date="2019-11" db="EMBL/GenBank/DDBJ databases">
        <title>Venatorbacter sp. nov. a predator of Campylobacter and other Gram-negative bacteria.</title>
        <authorList>
            <person name="Saeedi A."/>
            <person name="Cummings N.J."/>
            <person name="Connerton I.F."/>
            <person name="Connerton P.L."/>
        </authorList>
    </citation>
    <scope>NUCLEOTIDE SEQUENCE [LARGE SCALE GENOMIC DNA]</scope>
    <source>
        <strain evidence="11">XL5</strain>
    </source>
</reference>
<dbReference type="InterPro" id="IPR036737">
    <property type="entry name" value="OmpA-like_sf"/>
</dbReference>
<keyword evidence="5 9" id="KW-1133">Transmembrane helix</keyword>
<protein>
    <submittedName>
        <fullName evidence="11">OmpA family protein</fullName>
    </submittedName>
</protein>
<evidence type="ECO:0000259" key="10">
    <source>
        <dbReference type="PROSITE" id="PS51123"/>
    </source>
</evidence>
<dbReference type="Proteomes" id="UP000596074">
    <property type="component" value="Chromosome"/>
</dbReference>
<dbReference type="PROSITE" id="PS51123">
    <property type="entry name" value="OMPA_2"/>
    <property type="match status" value="1"/>
</dbReference>
<dbReference type="AlphaFoldDB" id="A0A9X7UWL5"/>
<dbReference type="KEGG" id="vcw:GJQ55_11080"/>
<evidence type="ECO:0000256" key="1">
    <source>
        <dbReference type="ARBA" id="ARBA00004162"/>
    </source>
</evidence>
<comment type="similarity">
    <text evidence="2">Belongs to the MotB family.</text>
</comment>
<keyword evidence="3" id="KW-1003">Cell membrane</keyword>
<evidence type="ECO:0000256" key="6">
    <source>
        <dbReference type="ARBA" id="ARBA00023136"/>
    </source>
</evidence>
<feature type="region of interest" description="Disordered" evidence="8">
    <location>
        <begin position="211"/>
        <end position="239"/>
    </location>
</feature>
<feature type="transmembrane region" description="Helical" evidence="9">
    <location>
        <begin position="28"/>
        <end position="48"/>
    </location>
</feature>
<dbReference type="InterPro" id="IPR006665">
    <property type="entry name" value="OmpA-like"/>
</dbReference>
<dbReference type="InterPro" id="IPR025713">
    <property type="entry name" value="MotB-like_N_dom"/>
</dbReference>
<evidence type="ECO:0000256" key="3">
    <source>
        <dbReference type="ARBA" id="ARBA00022475"/>
    </source>
</evidence>
<evidence type="ECO:0000313" key="11">
    <source>
        <dbReference type="EMBL" id="QQD24977.1"/>
    </source>
</evidence>
<evidence type="ECO:0000256" key="5">
    <source>
        <dbReference type="ARBA" id="ARBA00022989"/>
    </source>
</evidence>
<organism evidence="11 12">
    <name type="scientific">Venatoribacter cucullus</name>
    <dbReference type="NCBI Taxonomy" id="2661630"/>
    <lineage>
        <taxon>Bacteria</taxon>
        <taxon>Pseudomonadati</taxon>
        <taxon>Pseudomonadota</taxon>
        <taxon>Gammaproteobacteria</taxon>
        <taxon>Oceanospirillales</taxon>
        <taxon>Oceanospirillaceae</taxon>
        <taxon>Venatoribacter</taxon>
    </lineage>
</organism>
<proteinExistence type="inferred from homology"/>
<dbReference type="Pfam" id="PF13677">
    <property type="entry name" value="MotB_plug"/>
    <property type="match status" value="1"/>
</dbReference>
<evidence type="ECO:0000313" key="12">
    <source>
        <dbReference type="Proteomes" id="UP000596074"/>
    </source>
</evidence>
<dbReference type="GO" id="GO:0005886">
    <property type="term" value="C:plasma membrane"/>
    <property type="evidence" value="ECO:0007669"/>
    <property type="project" value="UniProtKB-SubCell"/>
</dbReference>
<evidence type="ECO:0000256" key="8">
    <source>
        <dbReference type="SAM" id="MobiDB-lite"/>
    </source>
</evidence>
<evidence type="ECO:0000256" key="7">
    <source>
        <dbReference type="PROSITE-ProRule" id="PRU00473"/>
    </source>
</evidence>
<dbReference type="RefSeq" id="WP_228345041.1">
    <property type="nucleotide sequence ID" value="NZ_CP046056.1"/>
</dbReference>
<evidence type="ECO:0000256" key="9">
    <source>
        <dbReference type="SAM" id="Phobius"/>
    </source>
</evidence>
<keyword evidence="12" id="KW-1185">Reference proteome</keyword>
<dbReference type="InterPro" id="IPR050330">
    <property type="entry name" value="Bact_OuterMem_StrucFunc"/>
</dbReference>
<dbReference type="PANTHER" id="PTHR30329:SF21">
    <property type="entry name" value="LIPOPROTEIN YIAD-RELATED"/>
    <property type="match status" value="1"/>
</dbReference>
<accession>A0A9X7UWL5</accession>
<dbReference type="CDD" id="cd07185">
    <property type="entry name" value="OmpA_C-like"/>
    <property type="match status" value="1"/>
</dbReference>
<keyword evidence="6 7" id="KW-0472">Membrane</keyword>
<feature type="domain" description="OmpA-like" evidence="10">
    <location>
        <begin position="119"/>
        <end position="239"/>
    </location>
</feature>
<feature type="compositionally biased region" description="Basic and acidic residues" evidence="8">
    <location>
        <begin position="220"/>
        <end position="233"/>
    </location>
</feature>
<evidence type="ECO:0000256" key="2">
    <source>
        <dbReference type="ARBA" id="ARBA00008914"/>
    </source>
</evidence>
<feature type="region of interest" description="Disordered" evidence="8">
    <location>
        <begin position="79"/>
        <end position="98"/>
    </location>
</feature>
<comment type="subcellular location">
    <subcellularLocation>
        <location evidence="1">Cell membrane</location>
        <topology evidence="1">Single-pass membrane protein</topology>
    </subcellularLocation>
</comment>
<dbReference type="Gene3D" id="3.30.1330.60">
    <property type="entry name" value="OmpA-like domain"/>
    <property type="match status" value="1"/>
</dbReference>
<dbReference type="SUPFAM" id="SSF103088">
    <property type="entry name" value="OmpA-like"/>
    <property type="match status" value="1"/>
</dbReference>